<feature type="compositionally biased region" description="Basic and acidic residues" evidence="1">
    <location>
        <begin position="1214"/>
        <end position="1227"/>
    </location>
</feature>
<comment type="caution">
    <text evidence="2">The sequence shown here is derived from an EMBL/GenBank/DDBJ whole genome shotgun (WGS) entry which is preliminary data.</text>
</comment>
<accession>A0AAU9WXV1</accession>
<feature type="compositionally biased region" description="Polar residues" evidence="1">
    <location>
        <begin position="592"/>
        <end position="605"/>
    </location>
</feature>
<evidence type="ECO:0000313" key="2">
    <source>
        <dbReference type="EMBL" id="CAH3129478.1"/>
    </source>
</evidence>
<protein>
    <submittedName>
        <fullName evidence="2">Uncharacterized protein</fullName>
    </submittedName>
</protein>
<feature type="compositionally biased region" description="Low complexity" evidence="1">
    <location>
        <begin position="1087"/>
        <end position="1106"/>
    </location>
</feature>
<organism evidence="2 3">
    <name type="scientific">Pocillopora meandrina</name>
    <dbReference type="NCBI Taxonomy" id="46732"/>
    <lineage>
        <taxon>Eukaryota</taxon>
        <taxon>Metazoa</taxon>
        <taxon>Cnidaria</taxon>
        <taxon>Anthozoa</taxon>
        <taxon>Hexacorallia</taxon>
        <taxon>Scleractinia</taxon>
        <taxon>Astrocoeniina</taxon>
        <taxon>Pocilloporidae</taxon>
        <taxon>Pocillopora</taxon>
    </lineage>
</organism>
<proteinExistence type="predicted"/>
<feature type="compositionally biased region" description="Basic and acidic residues" evidence="1">
    <location>
        <begin position="607"/>
        <end position="621"/>
    </location>
</feature>
<evidence type="ECO:0000313" key="3">
    <source>
        <dbReference type="Proteomes" id="UP001159428"/>
    </source>
</evidence>
<gene>
    <name evidence="2" type="ORF">PMEA_00013971</name>
</gene>
<dbReference type="Proteomes" id="UP001159428">
    <property type="component" value="Unassembled WGS sequence"/>
</dbReference>
<feature type="compositionally biased region" description="Low complexity" evidence="1">
    <location>
        <begin position="1047"/>
        <end position="1066"/>
    </location>
</feature>
<feature type="compositionally biased region" description="Polar residues" evidence="1">
    <location>
        <begin position="1228"/>
        <end position="1247"/>
    </location>
</feature>
<evidence type="ECO:0000256" key="1">
    <source>
        <dbReference type="SAM" id="MobiDB-lite"/>
    </source>
</evidence>
<feature type="region of interest" description="Disordered" evidence="1">
    <location>
        <begin position="1187"/>
        <end position="1270"/>
    </location>
</feature>
<feature type="region of interest" description="Disordered" evidence="1">
    <location>
        <begin position="160"/>
        <end position="194"/>
    </location>
</feature>
<feature type="region of interest" description="Disordered" evidence="1">
    <location>
        <begin position="1037"/>
        <end position="1161"/>
    </location>
</feature>
<sequence>MQMAAVSRGGIVVSVSVVPVPAIERSHLELRGENPLISVLQLFPLFSSSLRNIVLDASSWKAGQGTFIPFQPSYTTRKIQDVIQPLCLPPPPSVLSVNPPEAISSKYQAETNLETENTGVSAIPPSPLKLQLPSSERHEDMSYQPPPTLRVQCVNSITTAPETSASSSSFSMPQVDVSTNDAEDEEESGSGITEGAKCSKKKNIFLLTMAANSVENHTENVTIEPLLAKRMRKDPDATTRKSVVVLTRGNVGVRDGMVFMPNTIEMAILKKPDKGQFKTNIHFSSNMTETDVKSILMENFPILRDRRFYCASVVNYRTRLEFHGERRIWDGRFIKKVIKGNSALYVFVEEDGNFGESEDSGYESSIREQLGTKRSFDQITTCGELTSSESPVKMSLSSIDGPAQPGPEKFPVVISTHDDPLENISSHSNLVSGRAEKSDVELSNERPLMNVQQELVAPSNTILFLHNPLQQSLPMGGIPFIVFPTAGGIPVAPAPTAGNNALNTVPAQQSMEMPTSNNPELQTALQASTLTPQLQSLHISSASSQQPQNMVTSEASLLGSSEALTTVDTTEISQQLSLTGAEGDRTDVEGGQQETENFKSPNQEEPNVEKTDSSQVPEKESAEAIALARDQESSGLSTLQMFDLEPLLSEDLGFGTFEKSEENILQDIHIAPAGAATRGDTYAKNVMLLKNEDLAQRDGNILMPTTIEMARMRKTGQYKKQVQFSKSMSEDAVRKKIQETFPAFDLSVRFSCASISNTDSTLQFHGDPRVWDGKTIRRILKGNSALYIVMEEGIQNGLDMLSNVALGVKPLSLKDSSGKSEDILEIFPNRGPIEGGSPFILVFAQGLPPEVNSARADFGKKTVANLKRTNAFNLSGKIPASDKPGKVTVTVYSSTGGILGKTDFDYYDQDKETLLRLVKDPKLQSEFFCHWADFMVDKAKRSEGQDLPQPSAGFSPPNQVLRVLVRIAANYTGQQLFELFFNSPPAGKAVFLAFKLMRRFSDENWDDQEFPPTVGWLAIGAEEAQRRLNHTDEIKETGYLSDEESSSSESSCSETFHSEDSSSTTSSEDHANEIKETGYLGDEESLSSKSSSSESSYSEDNSSTTSSEDHTDEIKETEYEGDEESSSCKSSSSKTPHSEDKSSTTSSEDQSPTSEECCGPVTVAKYGRKNEAEEVSLMKACMEFVSQDLSRLKPKPKVNDQERGGSSSEEDFSSGEHKREVARESRRQNIQQRNPVFNLNFDQNSIAEKTRRAKERSDEEETGDLNGAPL</sequence>
<feature type="compositionally biased region" description="Basic and acidic residues" evidence="1">
    <location>
        <begin position="1067"/>
        <end position="1076"/>
    </location>
</feature>
<feature type="region of interest" description="Disordered" evidence="1">
    <location>
        <begin position="571"/>
        <end position="621"/>
    </location>
</feature>
<reference evidence="2 3" key="1">
    <citation type="submission" date="2022-05" db="EMBL/GenBank/DDBJ databases">
        <authorList>
            <consortium name="Genoscope - CEA"/>
            <person name="William W."/>
        </authorList>
    </citation>
    <scope>NUCLEOTIDE SEQUENCE [LARGE SCALE GENOMIC DNA]</scope>
</reference>
<feature type="compositionally biased region" description="Basic and acidic residues" evidence="1">
    <location>
        <begin position="1107"/>
        <end position="1118"/>
    </location>
</feature>
<name>A0AAU9WXV1_9CNID</name>
<dbReference type="EMBL" id="CALNXJ010000024">
    <property type="protein sequence ID" value="CAH3129478.1"/>
    <property type="molecule type" value="Genomic_DNA"/>
</dbReference>
<keyword evidence="3" id="KW-1185">Reference proteome</keyword>
<feature type="compositionally biased region" description="Low complexity" evidence="1">
    <location>
        <begin position="1143"/>
        <end position="1156"/>
    </location>
</feature>
<feature type="region of interest" description="Disordered" evidence="1">
    <location>
        <begin position="113"/>
        <end position="143"/>
    </location>
</feature>
<dbReference type="AlphaFoldDB" id="A0AAU9WXV1"/>